<feature type="domain" description="Flagellar basal body rod protein N-terminal" evidence="8">
    <location>
        <begin position="8"/>
        <end position="37"/>
    </location>
</feature>
<feature type="domain" description="Flagellar basal-body/hook protein C-terminal" evidence="9">
    <location>
        <begin position="473"/>
        <end position="512"/>
    </location>
</feature>
<dbReference type="Pfam" id="PF22638">
    <property type="entry name" value="FlgK_D1"/>
    <property type="match status" value="1"/>
</dbReference>
<dbReference type="RefSeq" id="WP_114381535.1">
    <property type="nucleotide sequence ID" value="NZ_QPJD01000011.1"/>
</dbReference>
<evidence type="ECO:0000256" key="6">
    <source>
        <dbReference type="ARBA" id="ARBA00023143"/>
    </source>
</evidence>
<dbReference type="PRINTS" id="PR01005">
    <property type="entry name" value="FLGHOOKAP1"/>
</dbReference>
<feature type="domain" description="Flagellar hook-associated protein FlgK helical" evidence="10">
    <location>
        <begin position="102"/>
        <end position="297"/>
    </location>
</feature>
<evidence type="ECO:0000256" key="7">
    <source>
        <dbReference type="RuleBase" id="RU362065"/>
    </source>
</evidence>
<dbReference type="PANTHER" id="PTHR30033">
    <property type="entry name" value="FLAGELLAR HOOK-ASSOCIATED PROTEIN 1"/>
    <property type="match status" value="1"/>
</dbReference>
<reference evidence="11 12" key="1">
    <citation type="submission" date="2018-07" db="EMBL/GenBank/DDBJ databases">
        <title>Genomic Encyclopedia of Type Strains, Phase III (KMG-III): the genomes of soil and plant-associated and newly described type strains.</title>
        <authorList>
            <person name="Whitman W."/>
        </authorList>
    </citation>
    <scope>NUCLEOTIDE SEQUENCE [LARGE SCALE GENOMIC DNA]</scope>
    <source>
        <strain evidence="11 12">CECT 7506</strain>
    </source>
</reference>
<evidence type="ECO:0000256" key="3">
    <source>
        <dbReference type="ARBA" id="ARBA00009677"/>
    </source>
</evidence>
<evidence type="ECO:0000256" key="4">
    <source>
        <dbReference type="ARBA" id="ARBA00016244"/>
    </source>
</evidence>
<dbReference type="OrthoDB" id="9802553at2"/>
<keyword evidence="12" id="KW-1185">Reference proteome</keyword>
<keyword evidence="11" id="KW-0282">Flagellum</keyword>
<evidence type="ECO:0000313" key="11">
    <source>
        <dbReference type="EMBL" id="RCW44818.1"/>
    </source>
</evidence>
<dbReference type="Pfam" id="PF00460">
    <property type="entry name" value="Flg_bb_rod"/>
    <property type="match status" value="1"/>
</dbReference>
<protein>
    <recommendedName>
        <fullName evidence="4 7">Flagellar hook-associated protein 1</fullName>
        <shortName evidence="7">HAP1</shortName>
    </recommendedName>
</protein>
<keyword evidence="5 7" id="KW-0964">Secreted</keyword>
<evidence type="ECO:0000256" key="1">
    <source>
        <dbReference type="ARBA" id="ARBA00004365"/>
    </source>
</evidence>
<evidence type="ECO:0000259" key="9">
    <source>
        <dbReference type="Pfam" id="PF06429"/>
    </source>
</evidence>
<dbReference type="InterPro" id="IPR053927">
    <property type="entry name" value="FlgK_helical"/>
</dbReference>
<dbReference type="EMBL" id="QPJD01000011">
    <property type="protein sequence ID" value="RCW44818.1"/>
    <property type="molecule type" value="Genomic_DNA"/>
</dbReference>
<accession>A0A368VUM0</accession>
<organism evidence="11 12">
    <name type="scientific">Paenibacillus prosopidis</name>
    <dbReference type="NCBI Taxonomy" id="630520"/>
    <lineage>
        <taxon>Bacteria</taxon>
        <taxon>Bacillati</taxon>
        <taxon>Bacillota</taxon>
        <taxon>Bacilli</taxon>
        <taxon>Bacillales</taxon>
        <taxon>Paenibacillaceae</taxon>
        <taxon>Paenibacillus</taxon>
    </lineage>
</organism>
<dbReference type="Proteomes" id="UP000252415">
    <property type="component" value="Unassembled WGS sequence"/>
</dbReference>
<dbReference type="SUPFAM" id="SSF64518">
    <property type="entry name" value="Phase 1 flagellin"/>
    <property type="match status" value="1"/>
</dbReference>
<comment type="similarity">
    <text evidence="3 7">Belongs to the flagella basal body rod proteins family.</text>
</comment>
<sequence>MASTFHGLETARRGLFTTQSALNTTGHNIANANTAGYSRQVVNMTASRPIEAVGFSKSTAAGQLGTGVEASSITRIREKFLDNQYRNENKSQGNFTVQLDTLEKLEGIVNEPSDTGLRTVISNFWNSWSDLSKNPENADGRKVVMEQTLAMADAFNYTAKQLNDLKDDLTENVDINLNTVNSLTTSIAQLNGEIRRIEGLGDNANDLRDQRDLLTDELSGLVNIRVEEQANGYRVTMGNTELVQGTTPIQLDSAAITTAFASGDLNSGAIYGTIHSRDHFVDGYISELNKMVQTMANGEFEVTLPKGSVLPNGTVLNGVTYTGANRTLTEDLTVTVNGLNGLHQLGYSLAGQDPGLPFFTDSIGGTSGLTAGNITLNPDIVANSNLIATSMRVTINADSSETVISGNNSLAVLFSQMRDTRFDFDSGTDENMNTIDAYFRSVVGQLGVQAETATRMQSNQQIIVEQVDSRRQSVSGVSLDEEMSNMIKFQHAYNAAARNMTMIDEMLDKVINGMGRVGL</sequence>
<dbReference type="GO" id="GO:0009424">
    <property type="term" value="C:bacterial-type flagellum hook"/>
    <property type="evidence" value="ECO:0007669"/>
    <property type="project" value="UniProtKB-UniRule"/>
</dbReference>
<evidence type="ECO:0000313" key="12">
    <source>
        <dbReference type="Proteomes" id="UP000252415"/>
    </source>
</evidence>
<dbReference type="InterPro" id="IPR001444">
    <property type="entry name" value="Flag_bb_rod_N"/>
</dbReference>
<keyword evidence="11" id="KW-0969">Cilium</keyword>
<dbReference type="GO" id="GO:0005198">
    <property type="term" value="F:structural molecule activity"/>
    <property type="evidence" value="ECO:0007669"/>
    <property type="project" value="UniProtKB-UniRule"/>
</dbReference>
<evidence type="ECO:0000259" key="10">
    <source>
        <dbReference type="Pfam" id="PF22638"/>
    </source>
</evidence>
<dbReference type="GO" id="GO:0044780">
    <property type="term" value="P:bacterial-type flagellum assembly"/>
    <property type="evidence" value="ECO:0007669"/>
    <property type="project" value="InterPro"/>
</dbReference>
<dbReference type="PANTHER" id="PTHR30033:SF1">
    <property type="entry name" value="FLAGELLAR HOOK-ASSOCIATED PROTEIN 1"/>
    <property type="match status" value="1"/>
</dbReference>
<gene>
    <name evidence="7" type="primary">flgK</name>
    <name evidence="11" type="ORF">DFP97_11143</name>
</gene>
<dbReference type="AlphaFoldDB" id="A0A368VUM0"/>
<keyword evidence="11" id="KW-0966">Cell projection</keyword>
<dbReference type="NCBIfam" id="TIGR02492">
    <property type="entry name" value="flgK_ends"/>
    <property type="match status" value="1"/>
</dbReference>
<keyword evidence="6 7" id="KW-0975">Bacterial flagellum</keyword>
<dbReference type="InterPro" id="IPR010930">
    <property type="entry name" value="Flg_bb/hook_C_dom"/>
</dbReference>
<proteinExistence type="inferred from homology"/>
<evidence type="ECO:0000256" key="2">
    <source>
        <dbReference type="ARBA" id="ARBA00004613"/>
    </source>
</evidence>
<comment type="caution">
    <text evidence="11">The sequence shown here is derived from an EMBL/GenBank/DDBJ whole genome shotgun (WGS) entry which is preliminary data.</text>
</comment>
<evidence type="ECO:0000259" key="8">
    <source>
        <dbReference type="Pfam" id="PF00460"/>
    </source>
</evidence>
<evidence type="ECO:0000256" key="5">
    <source>
        <dbReference type="ARBA" id="ARBA00022525"/>
    </source>
</evidence>
<comment type="subcellular location">
    <subcellularLocation>
        <location evidence="1 7">Bacterial flagellum</location>
    </subcellularLocation>
    <subcellularLocation>
        <location evidence="2 7">Secreted</location>
    </subcellularLocation>
</comment>
<dbReference type="Pfam" id="PF06429">
    <property type="entry name" value="Flg_bbr_C"/>
    <property type="match status" value="1"/>
</dbReference>
<name>A0A368VUM0_9BACL</name>
<dbReference type="InterPro" id="IPR002371">
    <property type="entry name" value="FlgK"/>
</dbReference>
<dbReference type="GO" id="GO:0005576">
    <property type="term" value="C:extracellular region"/>
    <property type="evidence" value="ECO:0007669"/>
    <property type="project" value="UniProtKB-SubCell"/>
</dbReference>